<feature type="domain" description="MULE transposase" evidence="2">
    <location>
        <begin position="98"/>
        <end position="169"/>
    </location>
</feature>
<dbReference type="InterPro" id="IPR018289">
    <property type="entry name" value="MULE_transposase_dom"/>
</dbReference>
<evidence type="ECO:0000313" key="3">
    <source>
        <dbReference type="EMBL" id="GEW85275.1"/>
    </source>
</evidence>
<evidence type="ECO:0000256" key="1">
    <source>
        <dbReference type="SAM" id="MobiDB-lite"/>
    </source>
</evidence>
<feature type="compositionally biased region" description="Basic residues" evidence="1">
    <location>
        <begin position="214"/>
        <end position="226"/>
    </location>
</feature>
<reference evidence="3" key="1">
    <citation type="journal article" date="2019" name="Sci. Rep.">
        <title>Draft genome of Tanacetum cinerariifolium, the natural source of mosquito coil.</title>
        <authorList>
            <person name="Yamashiro T."/>
            <person name="Shiraishi A."/>
            <person name="Satake H."/>
            <person name="Nakayama K."/>
        </authorList>
    </citation>
    <scope>NUCLEOTIDE SEQUENCE</scope>
</reference>
<evidence type="ECO:0000259" key="2">
    <source>
        <dbReference type="Pfam" id="PF10551"/>
    </source>
</evidence>
<dbReference type="PANTHER" id="PTHR31973">
    <property type="entry name" value="POLYPROTEIN, PUTATIVE-RELATED"/>
    <property type="match status" value="1"/>
</dbReference>
<feature type="compositionally biased region" description="Basic and acidic residues" evidence="1">
    <location>
        <begin position="296"/>
        <end position="347"/>
    </location>
</feature>
<sequence>MISQQKSIACPFRNYNLGSLVNFKWIVSQYGKEILANPFIPYRKMKDDIRVRQAILDSNHGSTCRLDVFESDGSPYFKRMYICFKGVKDGWLAGCKKVIGLDGCFLKYTCRGELLTAMGRDANNQIYPIAWAVVRVENAENWSCFLALLHDDLALNDGTCITIMSDSHKFASAHYIGTGLSFLVVSKSEKIEIDMRVMKKGHNKASCKNETRPKHGIKKPPSRKRQPVTGKTASRGGLGCKGGRKGGRGMGGKNSSRCGGDSSRECPSSGAGTIKLWSDGHLTAQQIEEETHEAVIEESHQDVVEETHEIADEGKAVDKGKAISEVPHDTTEQAKVDKDKAVDDTTKQGKSGNKKRNRQK</sequence>
<organism evidence="3">
    <name type="scientific">Tanacetum cinerariifolium</name>
    <name type="common">Dalmatian daisy</name>
    <name type="synonym">Chrysanthemum cinerariifolium</name>
    <dbReference type="NCBI Taxonomy" id="118510"/>
    <lineage>
        <taxon>Eukaryota</taxon>
        <taxon>Viridiplantae</taxon>
        <taxon>Streptophyta</taxon>
        <taxon>Embryophyta</taxon>
        <taxon>Tracheophyta</taxon>
        <taxon>Spermatophyta</taxon>
        <taxon>Magnoliopsida</taxon>
        <taxon>eudicotyledons</taxon>
        <taxon>Gunneridae</taxon>
        <taxon>Pentapetalae</taxon>
        <taxon>asterids</taxon>
        <taxon>campanulids</taxon>
        <taxon>Asterales</taxon>
        <taxon>Asteraceae</taxon>
        <taxon>Asteroideae</taxon>
        <taxon>Anthemideae</taxon>
        <taxon>Anthemidinae</taxon>
        <taxon>Tanacetum</taxon>
    </lineage>
</organism>
<comment type="caution">
    <text evidence="3">The sequence shown here is derived from an EMBL/GenBank/DDBJ whole genome shotgun (WGS) entry which is preliminary data.</text>
</comment>
<name>A0A699GZP0_TANCI</name>
<proteinExistence type="predicted"/>
<feature type="region of interest" description="Disordered" evidence="1">
    <location>
        <begin position="202"/>
        <end position="272"/>
    </location>
</feature>
<dbReference type="EMBL" id="BKCJ010077027">
    <property type="protein sequence ID" value="GEW85275.1"/>
    <property type="molecule type" value="Genomic_DNA"/>
</dbReference>
<gene>
    <name evidence="3" type="ORF">Tci_257251</name>
</gene>
<feature type="region of interest" description="Disordered" evidence="1">
    <location>
        <begin position="296"/>
        <end position="360"/>
    </location>
</feature>
<accession>A0A699GZP0</accession>
<dbReference type="Pfam" id="PF10551">
    <property type="entry name" value="MULE"/>
    <property type="match status" value="1"/>
</dbReference>
<dbReference type="AlphaFoldDB" id="A0A699GZP0"/>
<dbReference type="PANTHER" id="PTHR31973:SF189">
    <property type="entry name" value="TRANSPOSASE, MUDR, PLANT, MULE TRANSPOSASE DOMAIN PROTEIN-RELATED"/>
    <property type="match status" value="1"/>
</dbReference>
<protein>
    <recommendedName>
        <fullName evidence="2">MULE transposase domain-containing protein</fullName>
    </recommendedName>
</protein>